<comment type="caution">
    <text evidence="2">The sequence shown here is derived from an EMBL/GenBank/DDBJ whole genome shotgun (WGS) entry which is preliminary data.</text>
</comment>
<dbReference type="AlphaFoldDB" id="A0A934SRX7"/>
<evidence type="ECO:0000313" key="3">
    <source>
        <dbReference type="Proteomes" id="UP000622890"/>
    </source>
</evidence>
<keyword evidence="3" id="KW-1185">Reference proteome</keyword>
<accession>A0A934SRX7</accession>
<dbReference type="Proteomes" id="UP000622890">
    <property type="component" value="Unassembled WGS sequence"/>
</dbReference>
<name>A0A934SRX7_9BURK</name>
<proteinExistence type="predicted"/>
<feature type="transmembrane region" description="Helical" evidence="1">
    <location>
        <begin position="63"/>
        <end position="81"/>
    </location>
</feature>
<keyword evidence="1" id="KW-0472">Membrane</keyword>
<feature type="transmembrane region" description="Helical" evidence="1">
    <location>
        <begin position="32"/>
        <end position="51"/>
    </location>
</feature>
<gene>
    <name evidence="2" type="ORF">JJB74_12715</name>
</gene>
<evidence type="ECO:0000313" key="2">
    <source>
        <dbReference type="EMBL" id="MBK4735480.1"/>
    </source>
</evidence>
<sequence length="84" mass="9500">MQAFIYGLCGLTSLLCAALLWRSYRNSGYRLLFWSALCFTGLTLTNGVLMLDKFIFLETDLLLVRLSFGLLSLLPLLYGLINDE</sequence>
<evidence type="ECO:0000256" key="1">
    <source>
        <dbReference type="SAM" id="Phobius"/>
    </source>
</evidence>
<dbReference type="EMBL" id="JAEPBG010000004">
    <property type="protein sequence ID" value="MBK4735480.1"/>
    <property type="molecule type" value="Genomic_DNA"/>
</dbReference>
<reference evidence="2" key="1">
    <citation type="submission" date="2021-01" db="EMBL/GenBank/DDBJ databases">
        <title>Genome sequence of strain Noviherbaspirillum sp. DKR-6.</title>
        <authorList>
            <person name="Chaudhary D.K."/>
        </authorList>
    </citation>
    <scope>NUCLEOTIDE SEQUENCE</scope>
    <source>
        <strain evidence="2">DKR-6</strain>
    </source>
</reference>
<protein>
    <submittedName>
        <fullName evidence="2">Uncharacterized protein</fullName>
    </submittedName>
</protein>
<keyword evidence="1" id="KW-1133">Transmembrane helix</keyword>
<dbReference type="InterPro" id="IPR046027">
    <property type="entry name" value="DUF5985"/>
</dbReference>
<organism evidence="2 3">
    <name type="scientific">Noviherbaspirillum pedocola</name>
    <dbReference type="NCBI Taxonomy" id="2801341"/>
    <lineage>
        <taxon>Bacteria</taxon>
        <taxon>Pseudomonadati</taxon>
        <taxon>Pseudomonadota</taxon>
        <taxon>Betaproteobacteria</taxon>
        <taxon>Burkholderiales</taxon>
        <taxon>Oxalobacteraceae</taxon>
        <taxon>Noviherbaspirillum</taxon>
    </lineage>
</organism>
<keyword evidence="1" id="KW-0812">Transmembrane</keyword>
<dbReference type="Pfam" id="PF19447">
    <property type="entry name" value="DUF5985"/>
    <property type="match status" value="1"/>
</dbReference>